<reference evidence="2 3" key="1">
    <citation type="submission" date="2023-07" db="EMBL/GenBank/DDBJ databases">
        <title>Sorghum-associated microbial communities from plants grown in Nebraska, USA.</title>
        <authorList>
            <person name="Schachtman D."/>
        </authorList>
    </citation>
    <scope>NUCLEOTIDE SEQUENCE [LARGE SCALE GENOMIC DNA]</scope>
    <source>
        <strain evidence="2 3">2980</strain>
    </source>
</reference>
<keyword evidence="3" id="KW-1185">Reference proteome</keyword>
<comment type="caution">
    <text evidence="2">The sequence shown here is derived from an EMBL/GenBank/DDBJ whole genome shotgun (WGS) entry which is preliminary data.</text>
</comment>
<evidence type="ECO:0000313" key="3">
    <source>
        <dbReference type="Proteomes" id="UP001259347"/>
    </source>
</evidence>
<evidence type="ECO:0000256" key="1">
    <source>
        <dbReference type="SAM" id="MobiDB-lite"/>
    </source>
</evidence>
<dbReference type="Gene3D" id="3.30.1540.10">
    <property type="entry name" value="formyl-coa transferase, domain 3"/>
    <property type="match status" value="1"/>
</dbReference>
<proteinExistence type="predicted"/>
<gene>
    <name evidence="2" type="ORF">J2Y69_002974</name>
</gene>
<protein>
    <submittedName>
        <fullName evidence="2">Alpha-methylacyl-CoA racemase</fullName>
        <ecNumber evidence="2">5.1.99.4</ecNumber>
    </submittedName>
</protein>
<dbReference type="PANTHER" id="PTHR48228">
    <property type="entry name" value="SUCCINYL-COA--D-CITRAMALATE COA-TRANSFERASE"/>
    <property type="match status" value="1"/>
</dbReference>
<sequence>MSGPLAGVTIVELGGIGPAPFAGMMLGDLGADVIRIDRVEGLPDGEAATHTILLRGRRSVGVDLKDPRGRDLALSLIARADGVIEGFRPGVAERLGLGPEIALARNPALVYGRMTGWGQEGPLSQTAGHDINYIAVSGALEPIAGGDGAPAAPLNMLGDFGGGAMLLVTGMLAALLSARGGGAGQVVDAAIVDGAALMTAMHRSMLHSGLWDAPRGGNLFDGGAPYYGVYRTADRRWMAVGAIEPKFYAELLRGLDLAHEVDAARQTDPLSWPETRSRFATRFAERTRAQWEERFHGLDACTTPVIAPDEVMDNAHLSIRGTYSREDGLVQPSPAPRFSRTRTTPPTASPSPGEHTHEVLAELGLDAHAVETLIDARVVRASTPAGQIPPSRGSR</sequence>
<dbReference type="InterPro" id="IPR003673">
    <property type="entry name" value="CoA-Trfase_fam_III"/>
</dbReference>
<evidence type="ECO:0000313" key="2">
    <source>
        <dbReference type="EMBL" id="MDR6868358.1"/>
    </source>
</evidence>
<feature type="region of interest" description="Disordered" evidence="1">
    <location>
        <begin position="322"/>
        <end position="355"/>
    </location>
</feature>
<dbReference type="EC" id="5.1.99.4" evidence="2"/>
<dbReference type="SUPFAM" id="SSF89796">
    <property type="entry name" value="CoA-transferase family III (CaiB/BaiF)"/>
    <property type="match status" value="1"/>
</dbReference>
<dbReference type="InterPro" id="IPR023606">
    <property type="entry name" value="CoA-Trfase_III_dom_1_sf"/>
</dbReference>
<dbReference type="RefSeq" id="WP_310022093.1">
    <property type="nucleotide sequence ID" value="NZ_JAVDUM010000014.1"/>
</dbReference>
<accession>A0ABU1SHB7</accession>
<dbReference type="Gene3D" id="3.40.50.10540">
    <property type="entry name" value="Crotonobetainyl-coa:carnitine coa-transferase, domain 1"/>
    <property type="match status" value="1"/>
</dbReference>
<dbReference type="InterPro" id="IPR050509">
    <property type="entry name" value="CoA-transferase_III"/>
</dbReference>
<name>A0ABU1SHB7_9MICO</name>
<dbReference type="Pfam" id="PF02515">
    <property type="entry name" value="CoA_transf_3"/>
    <property type="match status" value="1"/>
</dbReference>
<dbReference type="PANTHER" id="PTHR48228:SF5">
    <property type="entry name" value="ALPHA-METHYLACYL-COA RACEMASE"/>
    <property type="match status" value="1"/>
</dbReference>
<dbReference type="Proteomes" id="UP001259347">
    <property type="component" value="Unassembled WGS sequence"/>
</dbReference>
<organism evidence="2 3">
    <name type="scientific">Microbacterium resistens</name>
    <dbReference type="NCBI Taxonomy" id="156977"/>
    <lineage>
        <taxon>Bacteria</taxon>
        <taxon>Bacillati</taxon>
        <taxon>Actinomycetota</taxon>
        <taxon>Actinomycetes</taxon>
        <taxon>Micrococcales</taxon>
        <taxon>Microbacteriaceae</taxon>
        <taxon>Microbacterium</taxon>
    </lineage>
</organism>
<dbReference type="GO" id="GO:0008111">
    <property type="term" value="F:alpha-methylacyl-CoA racemase activity"/>
    <property type="evidence" value="ECO:0007669"/>
    <property type="project" value="UniProtKB-EC"/>
</dbReference>
<dbReference type="InterPro" id="IPR044855">
    <property type="entry name" value="CoA-Trfase_III_dom3_sf"/>
</dbReference>
<dbReference type="EMBL" id="JAVDUM010000014">
    <property type="protein sequence ID" value="MDR6868358.1"/>
    <property type="molecule type" value="Genomic_DNA"/>
</dbReference>
<keyword evidence="2" id="KW-0413">Isomerase</keyword>
<feature type="compositionally biased region" description="Low complexity" evidence="1">
    <location>
        <begin position="336"/>
        <end position="352"/>
    </location>
</feature>